<evidence type="ECO:0000256" key="7">
    <source>
        <dbReference type="RuleBase" id="RU362100"/>
    </source>
</evidence>
<evidence type="ECO:0000313" key="8">
    <source>
        <dbReference type="EMBL" id="EGW34649.1"/>
    </source>
</evidence>
<name>G3AGX6_SPAPN</name>
<dbReference type="OrthoDB" id="425211at2759"/>
<dbReference type="PIRSF" id="PIRSF000388">
    <property type="entry name" value="Pantoate_hydroxy_MeTrfase"/>
    <property type="match status" value="1"/>
</dbReference>
<protein>
    <recommendedName>
        <fullName evidence="4 7">3-methyl-2-oxobutanoate hydroxymethyltransferase</fullName>
        <ecNumber evidence="4 7">2.1.2.11</ecNumber>
    </recommendedName>
</protein>
<dbReference type="GO" id="GO:0015940">
    <property type="term" value="P:pantothenate biosynthetic process"/>
    <property type="evidence" value="ECO:0007669"/>
    <property type="project" value="UniProtKB-UniPathway"/>
</dbReference>
<comment type="subunit">
    <text evidence="3">Homotetramer.</text>
</comment>
<dbReference type="NCBIfam" id="TIGR00222">
    <property type="entry name" value="panB"/>
    <property type="match status" value="1"/>
</dbReference>
<dbReference type="eggNOG" id="KOG2949">
    <property type="taxonomic scope" value="Eukaryota"/>
</dbReference>
<keyword evidence="9" id="KW-1185">Reference proteome</keyword>
<dbReference type="EC" id="2.1.2.11" evidence="4 7"/>
<dbReference type="GO" id="GO:0000287">
    <property type="term" value="F:magnesium ion binding"/>
    <property type="evidence" value="ECO:0007669"/>
    <property type="project" value="TreeGrafter"/>
</dbReference>
<dbReference type="KEGG" id="spaa:SPAPADRAFT_57702"/>
<organism evidence="9">
    <name type="scientific">Spathaspora passalidarum (strain NRRL Y-27907 / 11-Y1)</name>
    <dbReference type="NCBI Taxonomy" id="619300"/>
    <lineage>
        <taxon>Eukaryota</taxon>
        <taxon>Fungi</taxon>
        <taxon>Dikarya</taxon>
        <taxon>Ascomycota</taxon>
        <taxon>Saccharomycotina</taxon>
        <taxon>Pichiomycetes</taxon>
        <taxon>Debaryomycetaceae</taxon>
        <taxon>Spathaspora</taxon>
    </lineage>
</organism>
<dbReference type="FunCoup" id="G3AGX6">
    <property type="interactions" value="158"/>
</dbReference>
<dbReference type="OMA" id="SEPISMV"/>
<evidence type="ECO:0000256" key="6">
    <source>
        <dbReference type="ARBA" id="ARBA00049172"/>
    </source>
</evidence>
<dbReference type="EMBL" id="GL996499">
    <property type="protein sequence ID" value="EGW34649.1"/>
    <property type="molecule type" value="Genomic_DNA"/>
</dbReference>
<dbReference type="STRING" id="619300.G3AGX6"/>
<keyword evidence="5 7" id="KW-0808">Transferase</keyword>
<dbReference type="Proteomes" id="UP000000709">
    <property type="component" value="Unassembled WGS sequence"/>
</dbReference>
<evidence type="ECO:0000256" key="1">
    <source>
        <dbReference type="ARBA" id="ARBA00005033"/>
    </source>
</evidence>
<dbReference type="CDD" id="cd06557">
    <property type="entry name" value="KPHMT-like"/>
    <property type="match status" value="1"/>
</dbReference>
<accession>G3AGX6</accession>
<dbReference type="RefSeq" id="XP_007372061.1">
    <property type="nucleotide sequence ID" value="XM_007371999.1"/>
</dbReference>
<evidence type="ECO:0000256" key="4">
    <source>
        <dbReference type="ARBA" id="ARBA00012618"/>
    </source>
</evidence>
<dbReference type="InterPro" id="IPR003700">
    <property type="entry name" value="Pantoate_hydroxy_MeTrfase"/>
</dbReference>
<dbReference type="GeneID" id="18872160"/>
<dbReference type="InterPro" id="IPR040442">
    <property type="entry name" value="Pyrv_kinase-like_dom_sf"/>
</dbReference>
<dbReference type="InParanoid" id="G3AGX6"/>
<reference evidence="8 9" key="1">
    <citation type="journal article" date="2011" name="Proc. Natl. Acad. Sci. U.S.A.">
        <title>Comparative genomics of xylose-fermenting fungi for enhanced biofuel production.</title>
        <authorList>
            <person name="Wohlbach D.J."/>
            <person name="Kuo A."/>
            <person name="Sato T.K."/>
            <person name="Potts K.M."/>
            <person name="Salamov A.A."/>
            <person name="LaButti K.M."/>
            <person name="Sun H."/>
            <person name="Clum A."/>
            <person name="Pangilinan J.L."/>
            <person name="Lindquist E.A."/>
            <person name="Lucas S."/>
            <person name="Lapidus A."/>
            <person name="Jin M."/>
            <person name="Gunawan C."/>
            <person name="Balan V."/>
            <person name="Dale B.E."/>
            <person name="Jeffries T.W."/>
            <person name="Zinkel R."/>
            <person name="Barry K.W."/>
            <person name="Grigoriev I.V."/>
            <person name="Gasch A.P."/>
        </authorList>
    </citation>
    <scope>NUCLEOTIDE SEQUENCE [LARGE SCALE GENOMIC DNA]</scope>
    <source>
        <strain evidence="9">NRRL Y-27907 / 11-Y1</strain>
    </source>
</reference>
<dbReference type="PANTHER" id="PTHR20881">
    <property type="entry name" value="3-METHYL-2-OXOBUTANOATE HYDROXYMETHYLTRANSFERASE"/>
    <property type="match status" value="1"/>
</dbReference>
<dbReference type="UniPathway" id="UPA00028">
    <property type="reaction ID" value="UER00003"/>
</dbReference>
<gene>
    <name evidence="8" type="ORF">SPAPADRAFT_57702</name>
</gene>
<comment type="function">
    <text evidence="7">Catalyzes the reversible reaction in which hydroxymethyl group from 5,10-methylenetetrahydrofolate is transferred onto alpha-ketoisovalerate to form ketopantoate.</text>
</comment>
<keyword evidence="7" id="KW-0566">Pantothenate biosynthesis</keyword>
<dbReference type="HOGENOM" id="CLU_036645_1_1_1"/>
<feature type="non-terminal residue" evidence="8">
    <location>
        <position position="229"/>
    </location>
</feature>
<dbReference type="SUPFAM" id="SSF51621">
    <property type="entry name" value="Phosphoenolpyruvate/pyruvate domain"/>
    <property type="match status" value="1"/>
</dbReference>
<evidence type="ECO:0000256" key="3">
    <source>
        <dbReference type="ARBA" id="ARBA00011881"/>
    </source>
</evidence>
<sequence>MFRVSVLTQRSFSISALHRSSYNHVARKTLSDINQLYKSGEPISMVTSHDFITSKMLEKADIDINLIGDSLANTTLGYEDTNELTFDEFIYHVKSVQRANASSLLVADMPFGTFEASPEQAVGSAIKLVQQGKIQAVKIEGGNEEIIPTIKKLISVGIPVMGHVGLTPQKHNALGGYKLQGKNAQNAVQIFQECLNLQRAGVFAIVLECIPNKLSQFITEKLSVPTIGI</sequence>
<dbReference type="GO" id="GO:0005739">
    <property type="term" value="C:mitochondrion"/>
    <property type="evidence" value="ECO:0007669"/>
    <property type="project" value="TreeGrafter"/>
</dbReference>
<comment type="similarity">
    <text evidence="2 7">Belongs to the PanB family.</text>
</comment>
<dbReference type="GO" id="GO:0003864">
    <property type="term" value="F:3-methyl-2-oxobutanoate hydroxymethyltransferase activity"/>
    <property type="evidence" value="ECO:0007669"/>
    <property type="project" value="UniProtKB-EC"/>
</dbReference>
<comment type="catalytic activity">
    <reaction evidence="6 7">
        <text>(6R)-5,10-methylene-5,6,7,8-tetrahydrofolate + 3-methyl-2-oxobutanoate + H2O = 2-dehydropantoate + (6S)-5,6,7,8-tetrahydrofolate</text>
        <dbReference type="Rhea" id="RHEA:11824"/>
        <dbReference type="ChEBI" id="CHEBI:11561"/>
        <dbReference type="ChEBI" id="CHEBI:11851"/>
        <dbReference type="ChEBI" id="CHEBI:15377"/>
        <dbReference type="ChEBI" id="CHEBI:15636"/>
        <dbReference type="ChEBI" id="CHEBI:57453"/>
        <dbReference type="EC" id="2.1.2.11"/>
    </reaction>
</comment>
<evidence type="ECO:0000313" key="9">
    <source>
        <dbReference type="Proteomes" id="UP000000709"/>
    </source>
</evidence>
<evidence type="ECO:0000256" key="5">
    <source>
        <dbReference type="ARBA" id="ARBA00022679"/>
    </source>
</evidence>
<dbReference type="AlphaFoldDB" id="G3AGX6"/>
<dbReference type="InterPro" id="IPR015813">
    <property type="entry name" value="Pyrv/PenolPyrv_kinase-like_dom"/>
</dbReference>
<dbReference type="PANTHER" id="PTHR20881:SF0">
    <property type="entry name" value="3-METHYL-2-OXOBUTANOATE HYDROXYMETHYLTRANSFERASE"/>
    <property type="match status" value="1"/>
</dbReference>
<evidence type="ECO:0000256" key="2">
    <source>
        <dbReference type="ARBA" id="ARBA00008676"/>
    </source>
</evidence>
<comment type="pathway">
    <text evidence="1 7">Cofactor biosynthesis; (R)-pantothenate biosynthesis; (R)-pantoate from 3-methyl-2-oxobutanoate: step 1/2.</text>
</comment>
<dbReference type="Pfam" id="PF02548">
    <property type="entry name" value="Pantoate_transf"/>
    <property type="match status" value="1"/>
</dbReference>
<proteinExistence type="inferred from homology"/>
<dbReference type="Gene3D" id="3.20.20.60">
    <property type="entry name" value="Phosphoenolpyruvate-binding domains"/>
    <property type="match status" value="1"/>
</dbReference>